<dbReference type="EMBL" id="LKAJ01000005">
    <property type="protein sequence ID" value="KRG21443.1"/>
    <property type="molecule type" value="Genomic_DNA"/>
</dbReference>
<organism evidence="1">
    <name type="scientific">Candidatus Berkiella aquae</name>
    <dbReference type="NCBI Taxonomy" id="295108"/>
    <lineage>
        <taxon>Bacteria</taxon>
        <taxon>Pseudomonadati</taxon>
        <taxon>Pseudomonadota</taxon>
        <taxon>Gammaproteobacteria</taxon>
        <taxon>Candidatus Berkiellales</taxon>
        <taxon>Candidatus Berkiellaceae</taxon>
        <taxon>Candidatus Berkiella</taxon>
    </lineage>
</organism>
<accession>A0A0Q9YZ20</accession>
<protein>
    <submittedName>
        <fullName evidence="1">Uncharacterized protein</fullName>
    </submittedName>
</protein>
<sequence>MSLEFYTALQANKLDSSEFILLLMGYAQEVEGVNSDELSSILNQAFKSYVCLNYQEAKEILISFLISKKNKVDPKILETAISRKASLNDSPNDNHNRRFFETLLAKVIKKNTKSYDSINKMLDTMKASSKYTKENLEKLPKARNYEEAMNILRYIHSFEATNSTQSMKEEIKDKLTSQAMYSKMVYTAQKSEPAESRNRGIMKSTTPNFYDFLYKKNKKMRHPDATYYNAKGQEDFMDMEESEGENEVDYFKNHSEIPFVESLSGTTCSLVGILLLYLDEHKNEPTELLNEDINNIIKLFMAYLIEPGFHSLGEVTAILEADFVKEQLNRYGVKIDLSFSEKDKMEMLEPAILYTKTSCIKKTMHHELEENVQRHRMGK</sequence>
<reference evidence="2" key="3">
    <citation type="submission" date="2021-06" db="EMBL/GenBank/DDBJ databases">
        <title>Genomic Description and Analysis of Intracellular Bacteria, Candidatus Berkiella cookevillensis and Candidatus Berkiella aquae.</title>
        <authorList>
            <person name="Kidane D.T."/>
            <person name="Mehari Y.T."/>
            <person name="Rice F.C."/>
            <person name="Arivett B.A."/>
            <person name="Farone A.L."/>
            <person name="Berk S.G."/>
            <person name="Farone M.B."/>
        </authorList>
    </citation>
    <scope>NUCLEOTIDE SEQUENCE</scope>
    <source>
        <strain evidence="2">HT99</strain>
    </source>
</reference>
<name>A0A0Q9YZ20_9GAMM</name>
<reference evidence="2" key="2">
    <citation type="journal article" date="2016" name="Genome Announc.">
        <title>Draft Genome Sequences of Two Novel Amoeba-Resistant Intranuclear Bacteria, 'Candidatus Berkiella cookevillensis' and 'Candidatus Berkiella aquae'.</title>
        <authorList>
            <person name="Mehari Y.T."/>
            <person name="Arivett B.A."/>
            <person name="Farone A.L."/>
            <person name="Gunderson J.H."/>
            <person name="Farone M.B."/>
        </authorList>
    </citation>
    <scope>NUCLEOTIDE SEQUENCE</scope>
    <source>
        <strain evidence="2">HT99</strain>
    </source>
</reference>
<gene>
    <name evidence="2" type="ORF">HT99x_006170</name>
    <name evidence="1" type="ORF">HT99x_01619</name>
</gene>
<keyword evidence="3" id="KW-1185">Reference proteome</keyword>
<dbReference type="OrthoDB" id="5634359at2"/>
<dbReference type="Proteomes" id="UP000051497">
    <property type="component" value="Unassembled WGS sequence"/>
</dbReference>
<dbReference type="EMBL" id="LKAJ02000001">
    <property type="protein sequence ID" value="MCS5711010.1"/>
    <property type="molecule type" value="Genomic_DNA"/>
</dbReference>
<dbReference type="AlphaFoldDB" id="A0A0Q9YZ20"/>
<comment type="caution">
    <text evidence="1">The sequence shown here is derived from an EMBL/GenBank/DDBJ whole genome shotgun (WGS) entry which is preliminary data.</text>
</comment>
<dbReference type="RefSeq" id="WP_075066242.1">
    <property type="nucleotide sequence ID" value="NZ_LKAJ02000001.1"/>
</dbReference>
<proteinExistence type="predicted"/>
<reference evidence="1" key="1">
    <citation type="submission" date="2015-09" db="EMBL/GenBank/DDBJ databases">
        <title>Draft Genome Sequences of Two Novel Amoeba-resistant Intranuclear Bacteria, Candidatus Berkiella cookevillensis and Candidatus Berkiella aquae.</title>
        <authorList>
            <person name="Mehari Y.T."/>
            <person name="Arivett B.A."/>
            <person name="Farone A.L."/>
            <person name="Gunderson J.H."/>
            <person name="Farone M.B."/>
        </authorList>
    </citation>
    <scope>NUCLEOTIDE SEQUENCE [LARGE SCALE GENOMIC DNA]</scope>
    <source>
        <strain evidence="1">HT99</strain>
    </source>
</reference>
<evidence type="ECO:0000313" key="3">
    <source>
        <dbReference type="Proteomes" id="UP000051497"/>
    </source>
</evidence>
<evidence type="ECO:0000313" key="2">
    <source>
        <dbReference type="EMBL" id="MCS5711010.1"/>
    </source>
</evidence>
<evidence type="ECO:0000313" key="1">
    <source>
        <dbReference type="EMBL" id="KRG21443.1"/>
    </source>
</evidence>